<keyword evidence="3" id="KW-1185">Reference proteome</keyword>
<feature type="signal peptide" evidence="1">
    <location>
        <begin position="1"/>
        <end position="20"/>
    </location>
</feature>
<dbReference type="RefSeq" id="WP_201432677.1">
    <property type="nucleotide sequence ID" value="NZ_JAEQBW010000013.1"/>
</dbReference>
<evidence type="ECO:0000313" key="2">
    <source>
        <dbReference type="EMBL" id="MBK6266991.1"/>
    </source>
</evidence>
<dbReference type="InterPro" id="IPR011990">
    <property type="entry name" value="TPR-like_helical_dom_sf"/>
</dbReference>
<reference evidence="2" key="1">
    <citation type="submission" date="2021-01" db="EMBL/GenBank/DDBJ databases">
        <title>Marivirga aurantiaca sp. nov., isolated from intertidal surface sediments.</title>
        <authorList>
            <person name="Zhang M."/>
        </authorList>
    </citation>
    <scope>NUCLEOTIDE SEQUENCE</scope>
    <source>
        <strain evidence="2">S37H4</strain>
    </source>
</reference>
<accession>A0A934X1Z0</accession>
<evidence type="ECO:0000256" key="1">
    <source>
        <dbReference type="SAM" id="SignalP"/>
    </source>
</evidence>
<evidence type="ECO:0000313" key="3">
    <source>
        <dbReference type="Proteomes" id="UP000611723"/>
    </source>
</evidence>
<dbReference type="SUPFAM" id="SSF48452">
    <property type="entry name" value="TPR-like"/>
    <property type="match status" value="1"/>
</dbReference>
<sequence length="217" mass="23989">MKKYTLIFALFLFGICTSNANDPAYIKAMAKQLEALEKAQTTTDFQEVANGFNRIAEKNSEEWLADYYAGLALVNAGFRSQEGIKEKDAFYHEAKNHVEKAIKAHGENAELLTLKGYALMGELSADPGSRGQHMSSVVMGAFGKALSMDPENPRAMVMMAQMELGMAQFFGQGPEKACGMAQKSMQLFEKEAAKTSEKDISPRWGKDMAEQMITQCK</sequence>
<protein>
    <submittedName>
        <fullName evidence="2">Uncharacterized protein</fullName>
    </submittedName>
</protein>
<name>A0A934X1Z0_9BACT</name>
<keyword evidence="1" id="KW-0732">Signal</keyword>
<dbReference type="Proteomes" id="UP000611723">
    <property type="component" value="Unassembled WGS sequence"/>
</dbReference>
<dbReference type="EMBL" id="JAEQBW010000013">
    <property type="protein sequence ID" value="MBK6266991.1"/>
    <property type="molecule type" value="Genomic_DNA"/>
</dbReference>
<dbReference type="AlphaFoldDB" id="A0A934X1Z0"/>
<organism evidence="2 3">
    <name type="scientific">Marivirga aurantiaca</name>
    <dbReference type="NCBI Taxonomy" id="2802615"/>
    <lineage>
        <taxon>Bacteria</taxon>
        <taxon>Pseudomonadati</taxon>
        <taxon>Bacteroidota</taxon>
        <taxon>Cytophagia</taxon>
        <taxon>Cytophagales</taxon>
        <taxon>Marivirgaceae</taxon>
        <taxon>Marivirga</taxon>
    </lineage>
</organism>
<proteinExistence type="predicted"/>
<gene>
    <name evidence="2" type="ORF">JKA74_18245</name>
</gene>
<feature type="chain" id="PRO_5037910735" evidence="1">
    <location>
        <begin position="21"/>
        <end position="217"/>
    </location>
</feature>
<comment type="caution">
    <text evidence="2">The sequence shown here is derived from an EMBL/GenBank/DDBJ whole genome shotgun (WGS) entry which is preliminary data.</text>
</comment>
<dbReference type="Gene3D" id="1.25.40.10">
    <property type="entry name" value="Tetratricopeptide repeat domain"/>
    <property type="match status" value="1"/>
</dbReference>